<organism evidence="2 3">
    <name type="scientific">Paenibacillus vulneris</name>
    <dbReference type="NCBI Taxonomy" id="1133364"/>
    <lineage>
        <taxon>Bacteria</taxon>
        <taxon>Bacillati</taxon>
        <taxon>Bacillota</taxon>
        <taxon>Bacilli</taxon>
        <taxon>Bacillales</taxon>
        <taxon>Paenibacillaceae</taxon>
        <taxon>Paenibacillus</taxon>
    </lineage>
</organism>
<evidence type="ECO:0000313" key="3">
    <source>
        <dbReference type="Proteomes" id="UP001597180"/>
    </source>
</evidence>
<evidence type="ECO:0008006" key="4">
    <source>
        <dbReference type="Google" id="ProtNLM"/>
    </source>
</evidence>
<comment type="caution">
    <text evidence="2">The sequence shown here is derived from an EMBL/GenBank/DDBJ whole genome shotgun (WGS) entry which is preliminary data.</text>
</comment>
<name>A0ABW3UGX1_9BACL</name>
<gene>
    <name evidence="2" type="ORF">ACFQ4B_06785</name>
</gene>
<sequence>MKRLFGMIAAMAMVITLMACNASPAGTTGKNPGNKVLFVGKDGGGDAITIKRLKEVHGLEVTVVIDKELTVDHTKGQSLIYVSESVNSNKIQDKFVNVPVPVIYAEPQSTSDTGMTETEGYGALTGANAAKTIQIKDSKHELAAGLQGTVDVYQDNGKMGYAIPGKEAIVVATVPNEDQKSTIFAYEKGAKNAKGNPVAAREVYFYMFNGEEINQTEAGWKLFDASVKWALGKK</sequence>
<evidence type="ECO:0000256" key="1">
    <source>
        <dbReference type="SAM" id="SignalP"/>
    </source>
</evidence>
<evidence type="ECO:0000313" key="2">
    <source>
        <dbReference type="EMBL" id="MFD1219816.1"/>
    </source>
</evidence>
<keyword evidence="3" id="KW-1185">Reference proteome</keyword>
<reference evidence="3" key="1">
    <citation type="journal article" date="2019" name="Int. J. Syst. Evol. Microbiol.">
        <title>The Global Catalogue of Microorganisms (GCM) 10K type strain sequencing project: providing services to taxonomists for standard genome sequencing and annotation.</title>
        <authorList>
            <consortium name="The Broad Institute Genomics Platform"/>
            <consortium name="The Broad Institute Genome Sequencing Center for Infectious Disease"/>
            <person name="Wu L."/>
            <person name="Ma J."/>
        </authorList>
    </citation>
    <scope>NUCLEOTIDE SEQUENCE [LARGE SCALE GENOMIC DNA]</scope>
    <source>
        <strain evidence="3">CCUG 53270</strain>
    </source>
</reference>
<dbReference type="Proteomes" id="UP001597180">
    <property type="component" value="Unassembled WGS sequence"/>
</dbReference>
<feature type="signal peptide" evidence="1">
    <location>
        <begin position="1"/>
        <end position="19"/>
    </location>
</feature>
<dbReference type="EMBL" id="JBHTLU010000012">
    <property type="protein sequence ID" value="MFD1219816.1"/>
    <property type="molecule type" value="Genomic_DNA"/>
</dbReference>
<keyword evidence="1" id="KW-0732">Signal</keyword>
<dbReference type="RefSeq" id="WP_079909237.1">
    <property type="nucleotide sequence ID" value="NZ_BAABJG010000055.1"/>
</dbReference>
<feature type="chain" id="PRO_5047462459" description="Lipoprotein" evidence="1">
    <location>
        <begin position="20"/>
        <end position="234"/>
    </location>
</feature>
<dbReference type="PROSITE" id="PS51257">
    <property type="entry name" value="PROKAR_LIPOPROTEIN"/>
    <property type="match status" value="1"/>
</dbReference>
<proteinExistence type="predicted"/>
<protein>
    <recommendedName>
        <fullName evidence="4">Lipoprotein</fullName>
    </recommendedName>
</protein>
<accession>A0ABW3UGX1</accession>